<gene>
    <name evidence="2" type="ORF">ILEXP_LOCUS29032</name>
</gene>
<name>A0ABC8SWS3_9AQUA</name>
<dbReference type="InterPro" id="IPR058210">
    <property type="entry name" value="SACS/Nov_dom"/>
</dbReference>
<dbReference type="NCBIfam" id="NF047352">
    <property type="entry name" value="P_loop_sacsin"/>
    <property type="match status" value="1"/>
</dbReference>
<protein>
    <recommendedName>
        <fullName evidence="1">Sacsin/Nov domain-containing protein</fullName>
    </recommendedName>
</protein>
<dbReference type="Gene3D" id="3.30.565.10">
    <property type="entry name" value="Histidine kinase-like ATPase, C-terminal domain"/>
    <property type="match status" value="1"/>
</dbReference>
<feature type="domain" description="Sacsin/Nov" evidence="1">
    <location>
        <begin position="2"/>
        <end position="95"/>
    </location>
</feature>
<dbReference type="PANTHER" id="PTHR32387:SF11">
    <property type="entry name" value="PROTEIN NO VEIN C-TERMINAL DOMAIN-CONTAINING PROTEIN"/>
    <property type="match status" value="1"/>
</dbReference>
<accession>A0ABC8SWS3</accession>
<keyword evidence="3" id="KW-1185">Reference proteome</keyword>
<dbReference type="PANTHER" id="PTHR32387">
    <property type="entry name" value="WU:FJ29H11"/>
    <property type="match status" value="1"/>
</dbReference>
<dbReference type="EMBL" id="CAUOFW020003495">
    <property type="protein sequence ID" value="CAK9160290.1"/>
    <property type="molecule type" value="Genomic_DNA"/>
</dbReference>
<reference evidence="2 3" key="1">
    <citation type="submission" date="2024-02" db="EMBL/GenBank/DDBJ databases">
        <authorList>
            <person name="Vignale AGUSTIN F."/>
            <person name="Sosa J E."/>
            <person name="Modenutti C."/>
        </authorList>
    </citation>
    <scope>NUCLEOTIDE SEQUENCE [LARGE SCALE GENOMIC DNA]</scope>
</reference>
<dbReference type="Proteomes" id="UP001642360">
    <property type="component" value="Unassembled WGS sequence"/>
</dbReference>
<dbReference type="InterPro" id="IPR036890">
    <property type="entry name" value="HATPase_C_sf"/>
</dbReference>
<dbReference type="Pfam" id="PF25794">
    <property type="entry name" value="SACS"/>
    <property type="match status" value="1"/>
</dbReference>
<sequence>MELIQNAEDNEYLPDVKPTLELVFTTTDVTGTGAPATLLVFNNEVGFSKANIDSLCCIGQSTKKNKRRQGFIGEKGIGFKSVFLVSTQPYIFSNGYQIKYGEVPNEDCRIGYIVPEWVATKPTVADLQSTYGSGRLLPTTAIILSLKPDKIEAVKQQLSEIHPKVFYGNLDSLCLNGLKALGVQTDTEDVCALIFKFLTSHNQSVRVMRIYRFLQKFNWTRKLGNDLIYQLWIPDHIGGGKWVSSWDCVLHDKDNLFGHCLHALDKYYGTRLLNFLSKLYVVAEFPCLDRYIDLWDSWVGGNHELSAIKLNSFWKYISENWNSSTEESLKTRLTMLPAMEMSGKLRVVKNEELFIPDDLLLKMAFSKVSEKPLFVWFPQNGLSAFSRLYEIYRSLGIRKISEVVEFSVNCKFEKLESEESLIGRSLIKVVLSFLSNPLIIMPVVERHRRAKSLLDISLFGTEEPMIVSYSLVLPSPKKRLQVEVRKKVLWDNKSQRLLLHKPSWKEGHKDIEFITNFARAISEAVLPNSTTDLVDSLCKIIKMSFAFGFKEDEIDSLLVTQNLELSADDERFLDCAFPPFKSSLVSIELLLSRLESPCTPETPFNEELRTPEKKPRLN</sequence>
<evidence type="ECO:0000259" key="1">
    <source>
        <dbReference type="Pfam" id="PF25794"/>
    </source>
</evidence>
<dbReference type="SUPFAM" id="SSF55874">
    <property type="entry name" value="ATPase domain of HSP90 chaperone/DNA topoisomerase II/histidine kinase"/>
    <property type="match status" value="1"/>
</dbReference>
<evidence type="ECO:0000313" key="2">
    <source>
        <dbReference type="EMBL" id="CAK9160290.1"/>
    </source>
</evidence>
<evidence type="ECO:0000313" key="3">
    <source>
        <dbReference type="Proteomes" id="UP001642360"/>
    </source>
</evidence>
<proteinExistence type="predicted"/>
<dbReference type="AlphaFoldDB" id="A0ABC8SWS3"/>
<dbReference type="InterPro" id="IPR052957">
    <property type="entry name" value="Auxin_embryo_med"/>
</dbReference>
<organism evidence="2 3">
    <name type="scientific">Ilex paraguariensis</name>
    <name type="common">yerba mate</name>
    <dbReference type="NCBI Taxonomy" id="185542"/>
    <lineage>
        <taxon>Eukaryota</taxon>
        <taxon>Viridiplantae</taxon>
        <taxon>Streptophyta</taxon>
        <taxon>Embryophyta</taxon>
        <taxon>Tracheophyta</taxon>
        <taxon>Spermatophyta</taxon>
        <taxon>Magnoliopsida</taxon>
        <taxon>eudicotyledons</taxon>
        <taxon>Gunneridae</taxon>
        <taxon>Pentapetalae</taxon>
        <taxon>asterids</taxon>
        <taxon>campanulids</taxon>
        <taxon>Aquifoliales</taxon>
        <taxon>Aquifoliaceae</taxon>
        <taxon>Ilex</taxon>
    </lineage>
</organism>
<comment type="caution">
    <text evidence="2">The sequence shown here is derived from an EMBL/GenBank/DDBJ whole genome shotgun (WGS) entry which is preliminary data.</text>
</comment>